<evidence type="ECO:0000313" key="1">
    <source>
        <dbReference type="EMBL" id="SKB24979.1"/>
    </source>
</evidence>
<dbReference type="STRING" id="561365.SAMN05660866_00125"/>
<protein>
    <submittedName>
        <fullName evidence="1">Uncharacterized protein</fullName>
    </submittedName>
</protein>
<reference evidence="2" key="1">
    <citation type="submission" date="2017-02" db="EMBL/GenBank/DDBJ databases">
        <authorList>
            <person name="Varghese N."/>
            <person name="Submissions S."/>
        </authorList>
    </citation>
    <scope>NUCLEOTIDE SEQUENCE [LARGE SCALE GENOMIC DNA]</scope>
    <source>
        <strain evidence="2">DSM 23546</strain>
    </source>
</reference>
<proteinExistence type="predicted"/>
<dbReference type="OrthoDB" id="9795543at2"/>
<dbReference type="RefSeq" id="WP_079510465.1">
    <property type="nucleotide sequence ID" value="NZ_FUYL01000001.1"/>
</dbReference>
<dbReference type="EMBL" id="FUYL01000001">
    <property type="protein sequence ID" value="SKB24979.1"/>
    <property type="molecule type" value="Genomic_DNA"/>
</dbReference>
<organism evidence="1 2">
    <name type="scientific">Maribacter arcticus</name>
    <dbReference type="NCBI Taxonomy" id="561365"/>
    <lineage>
        <taxon>Bacteria</taxon>
        <taxon>Pseudomonadati</taxon>
        <taxon>Bacteroidota</taxon>
        <taxon>Flavobacteriia</taxon>
        <taxon>Flavobacteriales</taxon>
        <taxon>Flavobacteriaceae</taxon>
        <taxon>Maribacter</taxon>
    </lineage>
</organism>
<dbReference type="Proteomes" id="UP000190339">
    <property type="component" value="Unassembled WGS sequence"/>
</dbReference>
<sequence length="75" mass="8304">MNGEKGFAEIHPSSGYAPIKGRIYKGELRASHITDQTLQMDGMAQIIFDVNVVPVDGEEVVKDLKIIDTIYLVVK</sequence>
<evidence type="ECO:0000313" key="2">
    <source>
        <dbReference type="Proteomes" id="UP000190339"/>
    </source>
</evidence>
<gene>
    <name evidence="1" type="ORF">SAMN05660866_00125</name>
</gene>
<accession>A0A1T4ZQZ9</accession>
<name>A0A1T4ZQZ9_9FLAO</name>
<dbReference type="AlphaFoldDB" id="A0A1T4ZQZ9"/>
<keyword evidence="2" id="KW-1185">Reference proteome</keyword>